<dbReference type="RefSeq" id="XP_033526888.1">
    <property type="nucleotide sequence ID" value="XM_033663240.1"/>
</dbReference>
<gene>
    <name evidence="2" type="ORF">P153DRAFT_283021</name>
</gene>
<reference evidence="2" key="1">
    <citation type="journal article" date="2020" name="Stud. Mycol.">
        <title>101 Dothideomycetes genomes: a test case for predicting lifestyles and emergence of pathogens.</title>
        <authorList>
            <person name="Haridas S."/>
            <person name="Albert R."/>
            <person name="Binder M."/>
            <person name="Bloem J."/>
            <person name="Labutti K."/>
            <person name="Salamov A."/>
            <person name="Andreopoulos B."/>
            <person name="Baker S."/>
            <person name="Barry K."/>
            <person name="Bills G."/>
            <person name="Bluhm B."/>
            <person name="Cannon C."/>
            <person name="Castanera R."/>
            <person name="Culley D."/>
            <person name="Daum C."/>
            <person name="Ezra D."/>
            <person name="Gonzalez J."/>
            <person name="Henrissat B."/>
            <person name="Kuo A."/>
            <person name="Liang C."/>
            <person name="Lipzen A."/>
            <person name="Lutzoni F."/>
            <person name="Magnuson J."/>
            <person name="Mondo S."/>
            <person name="Nolan M."/>
            <person name="Ohm R."/>
            <person name="Pangilinan J."/>
            <person name="Park H.-J."/>
            <person name="Ramirez L."/>
            <person name="Alfaro M."/>
            <person name="Sun H."/>
            <person name="Tritt A."/>
            <person name="Yoshinaga Y."/>
            <person name="Zwiers L.-H."/>
            <person name="Turgeon B."/>
            <person name="Goodwin S."/>
            <person name="Spatafora J."/>
            <person name="Crous P."/>
            <person name="Grigoriev I."/>
        </authorList>
    </citation>
    <scope>NUCLEOTIDE SEQUENCE</scope>
    <source>
        <strain evidence="2">CBS 119687</strain>
    </source>
</reference>
<evidence type="ECO:0000259" key="1">
    <source>
        <dbReference type="Pfam" id="PF06985"/>
    </source>
</evidence>
<dbReference type="OrthoDB" id="5386682at2759"/>
<name>A0A6A6APR7_9PLEO</name>
<evidence type="ECO:0000313" key="2">
    <source>
        <dbReference type="EMBL" id="KAF2132501.1"/>
    </source>
</evidence>
<proteinExistence type="predicted"/>
<evidence type="ECO:0000313" key="3">
    <source>
        <dbReference type="Proteomes" id="UP000799771"/>
    </source>
</evidence>
<dbReference type="EMBL" id="ML977500">
    <property type="protein sequence ID" value="KAF2132501.1"/>
    <property type="molecule type" value="Genomic_DNA"/>
</dbReference>
<dbReference type="PANTHER" id="PTHR24148">
    <property type="entry name" value="ANKYRIN REPEAT DOMAIN-CONTAINING PROTEIN 39 HOMOLOG-RELATED"/>
    <property type="match status" value="1"/>
</dbReference>
<feature type="domain" description="Heterokaryon incompatibility" evidence="1">
    <location>
        <begin position="65"/>
        <end position="147"/>
    </location>
</feature>
<dbReference type="InterPro" id="IPR010730">
    <property type="entry name" value="HET"/>
</dbReference>
<dbReference type="PANTHER" id="PTHR24148:SF73">
    <property type="entry name" value="HET DOMAIN PROTEIN (AFU_ORTHOLOGUE AFUA_8G01020)"/>
    <property type="match status" value="1"/>
</dbReference>
<dbReference type="Proteomes" id="UP000799771">
    <property type="component" value="Unassembled WGS sequence"/>
</dbReference>
<dbReference type="Pfam" id="PF06985">
    <property type="entry name" value="HET"/>
    <property type="match status" value="1"/>
</dbReference>
<dbReference type="GeneID" id="54403672"/>
<sequence>MADEIDGPSTSTTPVPEPTLNTLKYTPLAGNHEFRLLRILPKLTDTPPILCELVTASVADSAGKYIAGSYVWGAPELASSIILNGISFGIRANLAYFLRACRSKYKTRVIWIDAICINQDDMAERSSQVRIMSQIYTGAASVYCWLG</sequence>
<dbReference type="AlphaFoldDB" id="A0A6A6APR7"/>
<organism evidence="2 3">
    <name type="scientific">Dothidotthia symphoricarpi CBS 119687</name>
    <dbReference type="NCBI Taxonomy" id="1392245"/>
    <lineage>
        <taxon>Eukaryota</taxon>
        <taxon>Fungi</taxon>
        <taxon>Dikarya</taxon>
        <taxon>Ascomycota</taxon>
        <taxon>Pezizomycotina</taxon>
        <taxon>Dothideomycetes</taxon>
        <taxon>Pleosporomycetidae</taxon>
        <taxon>Pleosporales</taxon>
        <taxon>Dothidotthiaceae</taxon>
        <taxon>Dothidotthia</taxon>
    </lineage>
</organism>
<protein>
    <submittedName>
        <fullName evidence="2">HET-domain-containing protein</fullName>
    </submittedName>
</protein>
<keyword evidence="3" id="KW-1185">Reference proteome</keyword>
<feature type="non-terminal residue" evidence="2">
    <location>
        <position position="147"/>
    </location>
</feature>
<accession>A0A6A6APR7</accession>
<dbReference type="InterPro" id="IPR052895">
    <property type="entry name" value="HetReg/Transcr_Mod"/>
</dbReference>